<dbReference type="Pfam" id="PF00496">
    <property type="entry name" value="SBP_bac_5"/>
    <property type="match status" value="1"/>
</dbReference>
<dbReference type="PANTHER" id="PTHR30290:SF65">
    <property type="entry name" value="MONOACYL PHOSPHATIDYLINOSITOL TETRAMANNOSIDE-BINDING PROTEIN LPQW-RELATED"/>
    <property type="match status" value="1"/>
</dbReference>
<dbReference type="InterPro" id="IPR030678">
    <property type="entry name" value="Peptide/Ni-bd"/>
</dbReference>
<protein>
    <submittedName>
        <fullName evidence="4">Peptide ABC transporter substrate-binding protein</fullName>
    </submittedName>
</protein>
<comment type="subcellular location">
    <subcellularLocation>
        <location evidence="1">Periplasm</location>
    </subcellularLocation>
</comment>
<dbReference type="GO" id="GO:0043190">
    <property type="term" value="C:ATP-binding cassette (ABC) transporter complex"/>
    <property type="evidence" value="ECO:0007669"/>
    <property type="project" value="InterPro"/>
</dbReference>
<feature type="domain" description="Solute-binding protein family 5" evidence="3">
    <location>
        <begin position="109"/>
        <end position="506"/>
    </location>
</feature>
<dbReference type="SUPFAM" id="SSF53850">
    <property type="entry name" value="Periplasmic binding protein-like II"/>
    <property type="match status" value="1"/>
</dbReference>
<sequence length="598" mass="66566">MTEDELRSLIGRVKRGTLSRRGFVKRVAAVGLTAPMATQLLAVTGAAPAAAQSMPAYRPTRRGGGGPLKILYWQAATLLNPHFANGSTNQEAARIFYEPLAGWAADGTLVPILAAEIPSREAGTLAADGKSVTWKLKQGVTWHDGTPFTADDVVFNWEYARNPANATVTSGSYKDINVVKVDAHTVRVEFQKPTPFWADAFVATRGMLIPKHLFQNFAGANSRDAPTNLRPVGTGPYRFVSFAPGDLLRGELNPNYHRENRPYFDTIEIKGGGDAVSAARAVLQTADFDFAWNLQVEEEVLARLEASGRGKVNVVDSGNIEFIQLNVTDPNTEVDGERSSIRTTHPAFSDPAVRQAMNFLCDKNSLQQFIYGRAGKATPNFLNNPPRYRSEAMRSEFSIQKANEVLDAAGWVRGRDGIRAKGNVRLRFVYQTSVNAPRQRTQALIKQAAQRAGIDLELKSVVATVFFSSDVANPDTYPKFYADMQMYTTTMTEADPQTFMNQYVSWEVSQKSNNWQGRNVLRFRNEEYDRVFREADGEMDPVKRTAQLIRLNDIVCGSHHIIPLLSRPNVSGQINAMRTNLSGWDNYHWMIADWYKEA</sequence>
<dbReference type="FunFam" id="3.40.190.10:FF:000251">
    <property type="entry name" value="Peptide ABC transporter substrate-binding protein"/>
    <property type="match status" value="1"/>
</dbReference>
<dbReference type="PIRSF" id="PIRSF002741">
    <property type="entry name" value="MppA"/>
    <property type="match status" value="1"/>
</dbReference>
<evidence type="ECO:0000313" key="5">
    <source>
        <dbReference type="Proteomes" id="UP000475385"/>
    </source>
</evidence>
<dbReference type="GO" id="GO:0030288">
    <property type="term" value="C:outer membrane-bounded periplasmic space"/>
    <property type="evidence" value="ECO:0007669"/>
    <property type="project" value="UniProtKB-ARBA"/>
</dbReference>
<dbReference type="GO" id="GO:0015833">
    <property type="term" value="P:peptide transport"/>
    <property type="evidence" value="ECO:0007669"/>
    <property type="project" value="TreeGrafter"/>
</dbReference>
<dbReference type="EMBL" id="JAAIKB010000003">
    <property type="protein sequence ID" value="NGM20381.1"/>
    <property type="molecule type" value="Genomic_DNA"/>
</dbReference>
<comment type="caution">
    <text evidence="4">The sequence shown here is derived from an EMBL/GenBank/DDBJ whole genome shotgun (WGS) entry which is preliminary data.</text>
</comment>
<dbReference type="AlphaFoldDB" id="A0A6M1LJC5"/>
<organism evidence="4 5">
    <name type="scientific">Falsiroseomonas algicola</name>
    <dbReference type="NCBI Taxonomy" id="2716930"/>
    <lineage>
        <taxon>Bacteria</taxon>
        <taxon>Pseudomonadati</taxon>
        <taxon>Pseudomonadota</taxon>
        <taxon>Alphaproteobacteria</taxon>
        <taxon>Acetobacterales</taxon>
        <taxon>Roseomonadaceae</taxon>
        <taxon>Falsiroseomonas</taxon>
    </lineage>
</organism>
<accession>A0A6M1LJC5</accession>
<dbReference type="CDD" id="cd08513">
    <property type="entry name" value="PBP2_thermophilic_Hb8_like"/>
    <property type="match status" value="1"/>
</dbReference>
<reference evidence="4 5" key="2">
    <citation type="submission" date="2020-03" db="EMBL/GenBank/DDBJ databases">
        <title>Roseomonas stagni sp. nov., isolated from pond water in Japan.</title>
        <authorList>
            <person name="Furuhata K."/>
            <person name="Miyamoto H."/>
            <person name="Goto K."/>
        </authorList>
    </citation>
    <scope>NUCLEOTIDE SEQUENCE [LARGE SCALE GENOMIC DNA]</scope>
    <source>
        <strain evidence="4 5">PeD5</strain>
    </source>
</reference>
<comment type="similarity">
    <text evidence="2">Belongs to the bacterial solute-binding protein 5 family.</text>
</comment>
<dbReference type="PANTHER" id="PTHR30290">
    <property type="entry name" value="PERIPLASMIC BINDING COMPONENT OF ABC TRANSPORTER"/>
    <property type="match status" value="1"/>
</dbReference>
<dbReference type="Gene3D" id="3.40.190.10">
    <property type="entry name" value="Periplasmic binding protein-like II"/>
    <property type="match status" value="1"/>
</dbReference>
<name>A0A6M1LJC5_9PROT</name>
<gene>
    <name evidence="4" type="ORF">G3576_10175</name>
</gene>
<dbReference type="Proteomes" id="UP000475385">
    <property type="component" value="Unassembled WGS sequence"/>
</dbReference>
<dbReference type="InterPro" id="IPR006311">
    <property type="entry name" value="TAT_signal"/>
</dbReference>
<dbReference type="InterPro" id="IPR039424">
    <property type="entry name" value="SBP_5"/>
</dbReference>
<evidence type="ECO:0000256" key="2">
    <source>
        <dbReference type="ARBA" id="ARBA00005695"/>
    </source>
</evidence>
<proteinExistence type="inferred from homology"/>
<dbReference type="PROSITE" id="PS51318">
    <property type="entry name" value="TAT"/>
    <property type="match status" value="1"/>
</dbReference>
<evidence type="ECO:0000313" key="4">
    <source>
        <dbReference type="EMBL" id="NGM20381.1"/>
    </source>
</evidence>
<evidence type="ECO:0000256" key="1">
    <source>
        <dbReference type="ARBA" id="ARBA00004418"/>
    </source>
</evidence>
<evidence type="ECO:0000259" key="3">
    <source>
        <dbReference type="Pfam" id="PF00496"/>
    </source>
</evidence>
<keyword evidence="5" id="KW-1185">Reference proteome</keyword>
<dbReference type="RefSeq" id="WP_164694277.1">
    <property type="nucleotide sequence ID" value="NZ_JAAIKB010000003.1"/>
</dbReference>
<reference evidence="4 5" key="1">
    <citation type="submission" date="2020-02" db="EMBL/GenBank/DDBJ databases">
        <authorList>
            <person name="Kim H.M."/>
            <person name="Jeon C.O."/>
        </authorList>
    </citation>
    <scope>NUCLEOTIDE SEQUENCE [LARGE SCALE GENOMIC DNA]</scope>
    <source>
        <strain evidence="4 5">PeD5</strain>
    </source>
</reference>
<dbReference type="InterPro" id="IPR000914">
    <property type="entry name" value="SBP_5_dom"/>
</dbReference>
<dbReference type="GO" id="GO:1904680">
    <property type="term" value="F:peptide transmembrane transporter activity"/>
    <property type="evidence" value="ECO:0007669"/>
    <property type="project" value="TreeGrafter"/>
</dbReference>
<dbReference type="Gene3D" id="3.10.105.10">
    <property type="entry name" value="Dipeptide-binding Protein, Domain 3"/>
    <property type="match status" value="1"/>
</dbReference>